<gene>
    <name evidence="1" type="ORF">LDC_2276</name>
</gene>
<accession>D9PL53</accession>
<sequence length="79" mass="8486">MALLPAAPGAPARATPTRWPVGCFNRPWTKWSYDEALDGIKAAGYAWTGLLTASKPSLHHATATPEYLAALKQKSRHAA</sequence>
<dbReference type="EMBL" id="ADZX01000685">
    <property type="protein sequence ID" value="EFK95713.1"/>
    <property type="molecule type" value="Genomic_DNA"/>
</dbReference>
<name>D9PL53_9ZZZZ</name>
<organism evidence="1">
    <name type="scientific">sediment metagenome</name>
    <dbReference type="NCBI Taxonomy" id="749907"/>
    <lineage>
        <taxon>unclassified sequences</taxon>
        <taxon>metagenomes</taxon>
        <taxon>ecological metagenomes</taxon>
    </lineage>
</organism>
<protein>
    <submittedName>
        <fullName evidence="1">Xylose isomerase domain protein TIM barrel</fullName>
    </submittedName>
</protein>
<dbReference type="GO" id="GO:0016853">
    <property type="term" value="F:isomerase activity"/>
    <property type="evidence" value="ECO:0007669"/>
    <property type="project" value="UniProtKB-KW"/>
</dbReference>
<proteinExistence type="predicted"/>
<dbReference type="AlphaFoldDB" id="D9PL53"/>
<keyword evidence="1" id="KW-0413">Isomerase</keyword>
<reference evidence="1" key="2">
    <citation type="journal article" date="2011" name="Microb. Ecol.">
        <title>Taxonomic and Functional Metagenomic Profiling of the Microbial Community in the Anoxic Sediment of a Sub-saline Shallow Lake (Laguna de Carrizo, Central Spain).</title>
        <authorList>
            <person name="Ferrer M."/>
            <person name="Guazzaroni M.E."/>
            <person name="Richter M."/>
            <person name="Garcia-Salamanca A."/>
            <person name="Yarza P."/>
            <person name="Suarez-Suarez A."/>
            <person name="Solano J."/>
            <person name="Alcaide M."/>
            <person name="van Dillewijn P."/>
            <person name="Molina-Henares M.A."/>
            <person name="Lopez-Cortes N."/>
            <person name="Al-Ramahi Y."/>
            <person name="Guerrero C."/>
            <person name="Acosta A."/>
            <person name="de Eugenio L.I."/>
            <person name="Martinez V."/>
            <person name="Marques S."/>
            <person name="Rojo F."/>
            <person name="Santero E."/>
            <person name="Genilloud O."/>
            <person name="Perez-Perez J."/>
            <person name="Rossello-Mora R."/>
            <person name="Ramos J.L."/>
        </authorList>
    </citation>
    <scope>NUCLEOTIDE SEQUENCE</scope>
</reference>
<reference evidence="1" key="1">
    <citation type="submission" date="2010-07" db="EMBL/GenBank/DDBJ databases">
        <authorList>
            <consortium name="CONSOLIDER consortium CSD2007-00005"/>
            <person name="Guazzaroni M.-E."/>
            <person name="Richter M."/>
            <person name="Garcia-Salamanca A."/>
            <person name="Yarza P."/>
            <person name="Ferrer M."/>
        </authorList>
    </citation>
    <scope>NUCLEOTIDE SEQUENCE</scope>
</reference>
<evidence type="ECO:0000313" key="1">
    <source>
        <dbReference type="EMBL" id="EFK95713.1"/>
    </source>
</evidence>
<comment type="caution">
    <text evidence="1">The sequence shown here is derived from an EMBL/GenBank/DDBJ whole genome shotgun (WGS) entry which is preliminary data.</text>
</comment>